<dbReference type="InterPro" id="IPR001227">
    <property type="entry name" value="Ac_transferase_dom_sf"/>
</dbReference>
<dbReference type="InterPro" id="IPR016035">
    <property type="entry name" value="Acyl_Trfase/lysoPLipase"/>
</dbReference>
<dbReference type="SUPFAM" id="SSF54637">
    <property type="entry name" value="Thioesterase/thiol ester dehydrase-isomerase"/>
    <property type="match status" value="4"/>
</dbReference>
<feature type="region of interest" description="Disordered" evidence="2">
    <location>
        <begin position="2305"/>
        <end position="2325"/>
    </location>
</feature>
<feature type="compositionally biased region" description="Basic and acidic residues" evidence="2">
    <location>
        <begin position="456"/>
        <end position="465"/>
    </location>
</feature>
<keyword evidence="5" id="KW-1185">Reference proteome</keyword>
<gene>
    <name evidence="4" type="ORF">HNQ79_002487</name>
</gene>
<name>A0A7X0HGF3_9ACTN</name>
<feature type="region of interest" description="Disordered" evidence="2">
    <location>
        <begin position="427"/>
        <end position="516"/>
    </location>
</feature>
<dbReference type="InterPro" id="IPR016039">
    <property type="entry name" value="Thiolase-like"/>
</dbReference>
<dbReference type="SMART" id="SM00825">
    <property type="entry name" value="PKS_KS"/>
    <property type="match status" value="1"/>
</dbReference>
<evidence type="ECO:0000256" key="1">
    <source>
        <dbReference type="RuleBase" id="RU003694"/>
    </source>
</evidence>
<feature type="compositionally biased region" description="Polar residues" evidence="2">
    <location>
        <begin position="492"/>
        <end position="501"/>
    </location>
</feature>
<dbReference type="SMART" id="SM00827">
    <property type="entry name" value="PKS_AT"/>
    <property type="match status" value="1"/>
</dbReference>
<dbReference type="Gene3D" id="3.10.129.110">
    <property type="entry name" value="Polyketide synthase dehydratase"/>
    <property type="match status" value="1"/>
</dbReference>
<dbReference type="GO" id="GO:0016747">
    <property type="term" value="F:acyltransferase activity, transferring groups other than amino-acyl groups"/>
    <property type="evidence" value="ECO:0007669"/>
    <property type="project" value="UniProtKB-ARBA"/>
</dbReference>
<dbReference type="Gene3D" id="3.40.47.10">
    <property type="match status" value="2"/>
</dbReference>
<dbReference type="CDD" id="cd00833">
    <property type="entry name" value="PKS"/>
    <property type="match status" value="1"/>
</dbReference>
<dbReference type="PANTHER" id="PTHR43074">
    <property type="entry name" value="OMEGA-3 POLYUNSATURATED FATTY ACID SYNTHASE PFAB-RELATED"/>
    <property type="match status" value="1"/>
</dbReference>
<accession>A0A7X0HGF3</accession>
<dbReference type="Pfam" id="PF07977">
    <property type="entry name" value="FabA"/>
    <property type="match status" value="3"/>
</dbReference>
<evidence type="ECO:0000313" key="4">
    <source>
        <dbReference type="EMBL" id="MBB6436024.1"/>
    </source>
</evidence>
<dbReference type="Gene3D" id="3.10.129.10">
    <property type="entry name" value="Hotdog Thioesterase"/>
    <property type="match status" value="4"/>
</dbReference>
<evidence type="ECO:0000313" key="5">
    <source>
        <dbReference type="Proteomes" id="UP000540423"/>
    </source>
</evidence>
<dbReference type="Pfam" id="PF00109">
    <property type="entry name" value="ketoacyl-synt"/>
    <property type="match status" value="2"/>
</dbReference>
<dbReference type="EMBL" id="JACHEM010000005">
    <property type="protein sequence ID" value="MBB6436024.1"/>
    <property type="molecule type" value="Genomic_DNA"/>
</dbReference>
<evidence type="ECO:0000256" key="2">
    <source>
        <dbReference type="SAM" id="MobiDB-lite"/>
    </source>
</evidence>
<dbReference type="Proteomes" id="UP000540423">
    <property type="component" value="Unassembled WGS sequence"/>
</dbReference>
<dbReference type="InterPro" id="IPR013114">
    <property type="entry name" value="FabA_FabZ"/>
</dbReference>
<feature type="domain" description="Ketosynthase family 3 (KS3)" evidence="3">
    <location>
        <begin position="3"/>
        <end position="431"/>
    </location>
</feature>
<feature type="compositionally biased region" description="Basic and acidic residues" evidence="2">
    <location>
        <begin position="1299"/>
        <end position="1320"/>
    </location>
</feature>
<comment type="caution">
    <text evidence="4">The sequence shown here is derived from an EMBL/GenBank/DDBJ whole genome shotgun (WGS) entry which is preliminary data.</text>
</comment>
<dbReference type="InterPro" id="IPR014043">
    <property type="entry name" value="Acyl_transferase_dom"/>
</dbReference>
<protein>
    <submittedName>
        <fullName evidence="4">Acyl transferase domain-containing protein/3-hydroxymyristoyl/3-hydroxydecanoyl-(Acyl carrier protein) dehydratase</fullName>
    </submittedName>
</protein>
<proteinExistence type="inferred from homology"/>
<feature type="compositionally biased region" description="Low complexity" evidence="2">
    <location>
        <begin position="1366"/>
        <end position="1381"/>
    </location>
</feature>
<dbReference type="InterPro" id="IPR020841">
    <property type="entry name" value="PKS_Beta-ketoAc_synthase_dom"/>
</dbReference>
<organism evidence="4 5">
    <name type="scientific">Streptomyces candidus</name>
    <dbReference type="NCBI Taxonomy" id="67283"/>
    <lineage>
        <taxon>Bacteria</taxon>
        <taxon>Bacillati</taxon>
        <taxon>Actinomycetota</taxon>
        <taxon>Actinomycetes</taxon>
        <taxon>Kitasatosporales</taxon>
        <taxon>Streptomycetaceae</taxon>
        <taxon>Streptomyces</taxon>
    </lineage>
</organism>
<dbReference type="InterPro" id="IPR014031">
    <property type="entry name" value="Ketoacyl_synth_C"/>
</dbReference>
<dbReference type="InterPro" id="IPR052568">
    <property type="entry name" value="PKS-FAS_Synthase"/>
</dbReference>
<dbReference type="RefSeq" id="WP_185029922.1">
    <property type="nucleotide sequence ID" value="NZ_BNBN01000005.1"/>
</dbReference>
<feature type="region of interest" description="Disordered" evidence="2">
    <location>
        <begin position="1366"/>
        <end position="1385"/>
    </location>
</feature>
<dbReference type="InterPro" id="IPR014030">
    <property type="entry name" value="Ketoacyl_synth_N"/>
</dbReference>
<evidence type="ECO:0000259" key="3">
    <source>
        <dbReference type="PROSITE" id="PS52004"/>
    </source>
</evidence>
<dbReference type="PROSITE" id="PS52004">
    <property type="entry name" value="KS3_2"/>
    <property type="match status" value="1"/>
</dbReference>
<dbReference type="SUPFAM" id="SSF52151">
    <property type="entry name" value="FabD/lysophospholipase-like"/>
    <property type="match status" value="1"/>
</dbReference>
<feature type="compositionally biased region" description="Low complexity" evidence="2">
    <location>
        <begin position="1342"/>
        <end position="1355"/>
    </location>
</feature>
<feature type="region of interest" description="Disordered" evidence="2">
    <location>
        <begin position="1289"/>
        <end position="1355"/>
    </location>
</feature>
<dbReference type="InterPro" id="IPR029069">
    <property type="entry name" value="HotDog_dom_sf"/>
</dbReference>
<comment type="similarity">
    <text evidence="1">Belongs to the thiolase-like superfamily. Beta-ketoacyl-ACP synthases family.</text>
</comment>
<dbReference type="SUPFAM" id="SSF53901">
    <property type="entry name" value="Thiolase-like"/>
    <property type="match status" value="3"/>
</dbReference>
<dbReference type="InterPro" id="IPR042104">
    <property type="entry name" value="PKS_dehydratase_sf"/>
</dbReference>
<keyword evidence="1 4" id="KW-0808">Transferase</keyword>
<reference evidence="4 5" key="1">
    <citation type="submission" date="2020-08" db="EMBL/GenBank/DDBJ databases">
        <title>Genomic Encyclopedia of Type Strains, Phase IV (KMG-IV): sequencing the most valuable type-strain genomes for metagenomic binning, comparative biology and taxonomic classification.</title>
        <authorList>
            <person name="Goeker M."/>
        </authorList>
    </citation>
    <scope>NUCLEOTIDE SEQUENCE [LARGE SCALE GENOMIC DNA]</scope>
    <source>
        <strain evidence="4 5">DSM 40141</strain>
    </source>
</reference>
<dbReference type="Gene3D" id="3.30.70.3290">
    <property type="match status" value="2"/>
</dbReference>
<sequence>MRFSPIAIVGRGCVLPGALDPGALWRTVVSGASEISPLPPGHWGLDPDVLLSPVRPSQDRVCNHAGGYVRDFEEVFRPGELGWSNDEASRFSPLFRWTAHAVGEALRAVPGARDSPRSGLVMGNLSYPTLEFAQLVMDRQRTGQTFVRTHGVPVVDPRNAFCFGQPAVQTARLFGLGAGALTLDAACASSLYALKIACDRLQDDEADVMVAGGASGADSLFIHMGFTALSALSVQGQSRPLDQAADGLVPAEGAAFVTLVRLADALAGNLPVLGIVRGIGWANNGRRGSFVAPNEDVQAFVMRQAYQRAELVPEDVGLLEFHATGTPLGDSTEIHSTARVFAGATGLPIGAAKANFGHTLTAAGLVGLLKLAAALEEGVIPPVCGVRTPSRALRNSPFRLPTSPEPWKGPRFAGLSAFGFGGNNAHLVLEGPPAHPPATPTGIPARTRPPSTAHRTVPDATDHPRLPQQTGPSMPTEPGDAMHTDPEHPTGRTPNPSPTRSHVTHEKPTTGGRPQEFGIAVVGLGARLAGGRSVEDLVRRLATGDQQRTTLAEQVELSPQELHFPPADYTGALPHQALLMGACQEATAGLRLPRERTFVLVGAEAAPETASFRQRWNTLYGDDSVVDSSATADTATDAAKADAPTPDPLTANAVLRHSAATLANQINVSLDLTGCGFAMSDREASGLTALRLAARSIRTGESDAAVVGAVAIPDEPVHRDVLAAQGRPARPVDAAVVLVLKRADHAARDGDHVLALLSDTPSAASPSPLTVGDVAAQQGSGRTGLNVSELVGHADCAHGLVSVAIAVVCLDRATLPRPGAPACPWLGERAAEVVVRPAEAAEAQRLRLRATPSPPRACLVEQPPRLHVYRGSGPASLADNASAYHEGGDGPARLVVQAHGEDQLRERVGAASRWLREGGVRPVGVHYRERPLEGSVAFVYTGGAASYPEMGRSLMLAMPHSLHLLAQRCGRPLGSLVQWPFDRVDTAELSAMQRIWAATTLSVVHTSLTRDTLGLRPQSVIGYSSGATSALISLGYWQQLGPLIADSVADPLFAGALTGPCSAVRTQWGRKGIAGERWATHVVGAPREQVEEALAGEKAVHLTAVNSPQSCTIGGEEAGCDRVLERLRPPYAFRLEYDIVAHAPEVKEVAAEWRTFHHRPLSPLPGVSFYACATDTPQIPTADSLADALTAQATGTVEFAGSVLGAYARGARVFVEHGPKQVCTNWIGETLRGKEHLAVAMDSSPENAVPQVFDVAAQLVAAGVEVDHEALTQQLSPPPTHLAAAARTILVSSRTTRSQVRERESSRETRSQVRERREDPGPEQSHAHASSAPRPREAVLRPASATAGPAAAAGTVPTVAPAAPVPQATHSAAPDATSAAPDRPPTVLFDRAQLEYLSEKPVSHLFGPRFRAQDGRRRQTRLPAPPMLLVDRVTSIEAEPASMGTGVIWTQTDVTHDSWYLDPAGRMSPALMVEAGQADLLLISWLGADLGPDDGRVYRLLGCDLSFHGPLPRPGETLTYRIEITGHAEHAGVRLFFFHYDCWVDGELRISVRNGQAGYFTDAELEQSTGVLWQPSELPRAARTGPLPPTGDAARSFTAKQVRAFAQGSPADCFGSEWDITRTHLRTPRISGGGLQLLGEVTDFAPRGGPTGAGYLRAELDLTEADWFFDGHFHEDPCMPGTLMLEGGYQAMAFHLAALGLTMSRDGWRFEPVQEETARMRCRGQAVPANSLLVYELFVTDFDEGPEPVLRADLLCSVDGKASFHAAGLALRLVSDTPLDHWRGQARALPSAQCPAMPVDPNELARVEPEGAAYVLDGTPLDREYMLGLVWGSPRQYLGPAFVGEDDGRRIPRLPGPPYLCMDRVVALGAQAARPVEGSWAEAEFDVRADAWYGKESGAALPTAILMEAALQPCGWLAQFTGCAPDNGHGLYFRNLDGATTLLEAVPEGTRTLRTRVELTGRTVADEMVLTFFTVECLADGVPVLNCTTSFGFFPPGAFESAGGLPAPPALDGAESQPAEARSVPAPVDLTTRPEQYCGGPLTIGHSRLVMPQRVTHRDTAGGAAGLGSIRGEKDVRADDWYFRAHFFQDPVQPGSLGVEGLYQLLRVLLIDKDFGAGMRAPRFEAADMGKPLTWKYRGQVTPASRRVVFRLDITETGETAGGRYAVANGWLGVDGVWAYRVDNIALRVTDTDPQALPRHFSARTLDPAVDTWLGDHRPTCADPALPATVIADMLASAAERHTGRTCHSVESLALERWVVLDGPVHLMTEVRARQDGTTAELLVWRDAGRPALSRYERVARAGIRHEPPSPPAAPPHLSGSRPVLGSPYTEGHLFHGPAFRSLVGLRWGDTGSSGVLDTRRCEVPARTLHPGLLDGALHVVPFQKLELWDPRIPPGHVGYPRHFHHLRRHAPVPSHGPLRTEARYAGLVDDDPLRPLLDFWLCQGRKPLVTMRLELRMMGLGRLAPHAPEDRLSFLRGDANLPGEGISEVRGTHTVLAEDDLRALNWFPRTLTHAFGLADDTDDGELPFAIAVREHVARRSGIHPRLVHSAARAQAQAPNLPLTTHHLSVRRHGAEVRVRDAAPPSLDLARPTTWWAAQNGPDWPALDLLSALIHGFLGGICLSDEAARVPRPPHGPPAPGRIYACGPDHEPAALVLAAANSALRGQQTLLPAPSRTTRGLLRLLFDGPGTRTDLRRCPCTSHTAPLERRALTHLAHGGDLVLPAGLGRTGHDECEAVLTAAVRAGVPVHPVHFRPVHSADGVEEHVAVGALRVTATHHVAAACPAGTVQDLRTGLAAALSALALVPPPPALVVSAALDDARARATRHPAYTGMDPDDALLLALVRGLPRPRGTFETLLTADTPVSDTAWARDVRKRFSSAARTARERCRHVHRRTVTEPV</sequence>
<dbReference type="Gene3D" id="3.40.366.10">
    <property type="entry name" value="Malonyl-Coenzyme A Acyl Carrier Protein, domain 2"/>
    <property type="match status" value="2"/>
</dbReference>
<dbReference type="PANTHER" id="PTHR43074:SF1">
    <property type="entry name" value="BETA-KETOACYL SYNTHASE FAMILY PROTEIN-RELATED"/>
    <property type="match status" value="1"/>
</dbReference>
<dbReference type="Pfam" id="PF02801">
    <property type="entry name" value="Ketoacyl-synt_C"/>
    <property type="match status" value="1"/>
</dbReference>
<feature type="compositionally biased region" description="Basic and acidic residues" evidence="2">
    <location>
        <begin position="480"/>
        <end position="490"/>
    </location>
</feature>